<name>A0ABR2IX05_9PEZI</name>
<protein>
    <submittedName>
        <fullName evidence="2">Uncharacterized protein</fullName>
    </submittedName>
</protein>
<evidence type="ECO:0000313" key="2">
    <source>
        <dbReference type="EMBL" id="KAK8869302.1"/>
    </source>
</evidence>
<gene>
    <name evidence="2" type="ORF">PGQ11_007880</name>
</gene>
<keyword evidence="3" id="KW-1185">Reference proteome</keyword>
<feature type="region of interest" description="Disordered" evidence="1">
    <location>
        <begin position="128"/>
        <end position="198"/>
    </location>
</feature>
<feature type="compositionally biased region" description="Polar residues" evidence="1">
    <location>
        <begin position="154"/>
        <end position="165"/>
    </location>
</feature>
<accession>A0ABR2IX05</accession>
<reference evidence="2 3" key="1">
    <citation type="journal article" date="2024" name="IMA Fungus">
        <title>Apiospora arundinis, a panoply of carbohydrate-active enzymes and secondary metabolites.</title>
        <authorList>
            <person name="Sorensen T."/>
            <person name="Petersen C."/>
            <person name="Muurmann A.T."/>
            <person name="Christiansen J.V."/>
            <person name="Brundto M.L."/>
            <person name="Overgaard C.K."/>
            <person name="Boysen A.T."/>
            <person name="Wollenberg R.D."/>
            <person name="Larsen T.O."/>
            <person name="Sorensen J.L."/>
            <person name="Nielsen K.L."/>
            <person name="Sondergaard T.E."/>
        </authorList>
    </citation>
    <scope>NUCLEOTIDE SEQUENCE [LARGE SCALE GENOMIC DNA]</scope>
    <source>
        <strain evidence="2 3">AAU 773</strain>
    </source>
</reference>
<evidence type="ECO:0000256" key="1">
    <source>
        <dbReference type="SAM" id="MobiDB-lite"/>
    </source>
</evidence>
<dbReference type="EMBL" id="JAPCWZ010000004">
    <property type="protein sequence ID" value="KAK8869302.1"/>
    <property type="molecule type" value="Genomic_DNA"/>
</dbReference>
<organism evidence="2 3">
    <name type="scientific">Apiospora arundinis</name>
    <dbReference type="NCBI Taxonomy" id="335852"/>
    <lineage>
        <taxon>Eukaryota</taxon>
        <taxon>Fungi</taxon>
        <taxon>Dikarya</taxon>
        <taxon>Ascomycota</taxon>
        <taxon>Pezizomycotina</taxon>
        <taxon>Sordariomycetes</taxon>
        <taxon>Xylariomycetidae</taxon>
        <taxon>Amphisphaeriales</taxon>
        <taxon>Apiosporaceae</taxon>
        <taxon>Apiospora</taxon>
    </lineage>
</organism>
<sequence length="293" mass="32471">MDPALMELDLDQSIADGALAASGRSSFSPVRLRTSSLGNPEESCNDGPVLALLQIVDVSPIPSERPPRATHGPLYRNALCPLAQLTFDLLHHGFLTRRFSTQRFRNQQQAIKAMAACREVIYLGTRKIGRRSSNPTPHHSIRKDQTPPGAERSVLSSSTRSTYAAVSSPRSLSHRPSHRSAGAETGRPKARRKTEIYGGTRIPPKIVGKLVKVGCSRGSVRTRQGQAVYAFFSRHGRFYHQVDLDVNASRNRISPDHVEYTSRLRGLSRCQIRTTVLDILKRKLGPFLDEDEA</sequence>
<evidence type="ECO:0000313" key="3">
    <source>
        <dbReference type="Proteomes" id="UP001390339"/>
    </source>
</evidence>
<dbReference type="Proteomes" id="UP001390339">
    <property type="component" value="Unassembled WGS sequence"/>
</dbReference>
<proteinExistence type="predicted"/>
<comment type="caution">
    <text evidence="2">The sequence shown here is derived from an EMBL/GenBank/DDBJ whole genome shotgun (WGS) entry which is preliminary data.</text>
</comment>